<dbReference type="RefSeq" id="WP_133903399.1">
    <property type="nucleotide sequence ID" value="NZ_SOCP01000005.1"/>
</dbReference>
<name>A0A4R7VRI7_9PSEU</name>
<evidence type="ECO:0000256" key="1">
    <source>
        <dbReference type="SAM" id="Phobius"/>
    </source>
</evidence>
<keyword evidence="1" id="KW-1133">Transmembrane helix</keyword>
<dbReference type="InterPro" id="IPR009793">
    <property type="entry name" value="DUF1361"/>
</dbReference>
<keyword evidence="3" id="KW-1185">Reference proteome</keyword>
<feature type="transmembrane region" description="Helical" evidence="1">
    <location>
        <begin position="121"/>
        <end position="142"/>
    </location>
</feature>
<feature type="transmembrane region" description="Helical" evidence="1">
    <location>
        <begin position="12"/>
        <end position="29"/>
    </location>
</feature>
<dbReference type="EMBL" id="SOCP01000005">
    <property type="protein sequence ID" value="TDV51979.1"/>
    <property type="molecule type" value="Genomic_DNA"/>
</dbReference>
<evidence type="ECO:0000313" key="2">
    <source>
        <dbReference type="EMBL" id="TDV51979.1"/>
    </source>
</evidence>
<sequence length="228" mass="24680">MSALVNNVGWMGWNLVLALVPLALARVLFGRHDRPRWVLVSGGAVFVAFLPNAPYVLTDVLHLPRELSVAHGHQWLAAALVGQYVCLFAAGFAAYVLSLVRFERWLADHGVSRRAVLFTDLSLHALCAVGIVLGRVFRFNSWDLVTNPGGLLDLVRVPQPRTFAVLFILFAILAGGAALARTSPPLRNFMCGLRPGAGPAAEVGCGWVPSRSPELTVAQAQTSHKNRD</sequence>
<feature type="transmembrane region" description="Helical" evidence="1">
    <location>
        <begin position="162"/>
        <end position="180"/>
    </location>
</feature>
<reference evidence="2 3" key="1">
    <citation type="submission" date="2019-03" db="EMBL/GenBank/DDBJ databases">
        <title>Genomic Encyclopedia of Archaeal and Bacterial Type Strains, Phase II (KMG-II): from individual species to whole genera.</title>
        <authorList>
            <person name="Goeker M."/>
        </authorList>
    </citation>
    <scope>NUCLEOTIDE SEQUENCE [LARGE SCALE GENOMIC DNA]</scope>
    <source>
        <strain evidence="2 3">DSM 45499</strain>
    </source>
</reference>
<accession>A0A4R7VRI7</accession>
<protein>
    <submittedName>
        <fullName evidence="2">Uncharacterized protein DUF1361</fullName>
    </submittedName>
</protein>
<proteinExistence type="predicted"/>
<gene>
    <name evidence="2" type="ORF">CLV71_105108</name>
</gene>
<comment type="caution">
    <text evidence="2">The sequence shown here is derived from an EMBL/GenBank/DDBJ whole genome shotgun (WGS) entry which is preliminary data.</text>
</comment>
<keyword evidence="1" id="KW-0812">Transmembrane</keyword>
<dbReference type="Pfam" id="PF07099">
    <property type="entry name" value="DUF1361"/>
    <property type="match status" value="1"/>
</dbReference>
<dbReference type="OrthoDB" id="4540541at2"/>
<feature type="transmembrane region" description="Helical" evidence="1">
    <location>
        <begin position="75"/>
        <end position="100"/>
    </location>
</feature>
<dbReference type="AlphaFoldDB" id="A0A4R7VRI7"/>
<keyword evidence="1" id="KW-0472">Membrane</keyword>
<dbReference type="Proteomes" id="UP000294927">
    <property type="component" value="Unassembled WGS sequence"/>
</dbReference>
<evidence type="ECO:0000313" key="3">
    <source>
        <dbReference type="Proteomes" id="UP000294927"/>
    </source>
</evidence>
<feature type="transmembrane region" description="Helical" evidence="1">
    <location>
        <begin position="36"/>
        <end position="55"/>
    </location>
</feature>
<organism evidence="2 3">
    <name type="scientific">Actinophytocola oryzae</name>
    <dbReference type="NCBI Taxonomy" id="502181"/>
    <lineage>
        <taxon>Bacteria</taxon>
        <taxon>Bacillati</taxon>
        <taxon>Actinomycetota</taxon>
        <taxon>Actinomycetes</taxon>
        <taxon>Pseudonocardiales</taxon>
        <taxon>Pseudonocardiaceae</taxon>
    </lineage>
</organism>